<dbReference type="Proteomes" id="UP001147700">
    <property type="component" value="Unassembled WGS sequence"/>
</dbReference>
<reference evidence="1" key="1">
    <citation type="submission" date="2022-10" db="EMBL/GenBank/DDBJ databases">
        <title>The WGS of Solirubrobacter sp. CPCC 204708.</title>
        <authorList>
            <person name="Jiang Z."/>
        </authorList>
    </citation>
    <scope>NUCLEOTIDE SEQUENCE</scope>
    <source>
        <strain evidence="1">CPCC 204708</strain>
    </source>
</reference>
<comment type="caution">
    <text evidence="1">The sequence shown here is derived from an EMBL/GenBank/DDBJ whole genome shotgun (WGS) entry which is preliminary data.</text>
</comment>
<dbReference type="EMBL" id="JAPCID010000011">
    <property type="protein sequence ID" value="MDA0137727.1"/>
    <property type="molecule type" value="Genomic_DNA"/>
</dbReference>
<accession>A0ABT4RGQ6</accession>
<sequence length="629" mass="67602">MTTGLDDAAYWAHADRLQLALDAKWRNGAYQPAMSMLNANMLLTHAAAALVGHTGPARQDERARALVEHLCNGPSWARQPASGKQGHVPGWRGELAGGGIQHLVVDTEIAWALSYAWRARDVLGVDGDLIANRIISTATGDFWRWPALRLNQINWYARMYVAAGVVGGDREDLHDQLLKQLRRFVDGAKKPMSGAKIANLGPSYRFHYLPGWPEHHKYNLDSAEYANIVCGVLVPYAVAREAGMQPLDSTRSAVIRNWSERVMCGYWTHAGYLNWDTGLGFKRWHQGKKLGLSQAALLGMAVAPELARNGNWAKHMLDRSFELFDRWTERAGGVPPANAFGVPSIDGNESSAVLAAARVQSNVAQAALLGLGSKPSEEPPPLYAYDPDVGRLAVTTPHYNTAVVGVNRQAFPYGGIELARLFDGRQEVAGGVGGRPPAAFGVVVREASGTIIAASQRSYQDDSPLDLLAPKLTNPPHAGPFTSLRVRGKVERNGITITTTHRFAASYIETAWDVDGASGKRVEVVFPSWGSKATVSAVDRSGARRAVTGTLSLDDIEWFHIESEHSGYVVVIRSGATKATASTRAVAAQSSAPNPGPTLAVRASGSSIVARVAPAPTAAQAESIAARLV</sequence>
<name>A0ABT4RGQ6_9ACTN</name>
<evidence type="ECO:0000313" key="2">
    <source>
        <dbReference type="Proteomes" id="UP001147700"/>
    </source>
</evidence>
<protein>
    <submittedName>
        <fullName evidence="1">Uncharacterized protein</fullName>
    </submittedName>
</protein>
<organism evidence="1 2">
    <name type="scientific">Solirubrobacter deserti</name>
    <dbReference type="NCBI Taxonomy" id="2282478"/>
    <lineage>
        <taxon>Bacteria</taxon>
        <taxon>Bacillati</taxon>
        <taxon>Actinomycetota</taxon>
        <taxon>Thermoleophilia</taxon>
        <taxon>Solirubrobacterales</taxon>
        <taxon>Solirubrobacteraceae</taxon>
        <taxon>Solirubrobacter</taxon>
    </lineage>
</organism>
<keyword evidence="2" id="KW-1185">Reference proteome</keyword>
<gene>
    <name evidence="1" type="ORF">OJ962_09475</name>
</gene>
<evidence type="ECO:0000313" key="1">
    <source>
        <dbReference type="EMBL" id="MDA0137727.1"/>
    </source>
</evidence>
<proteinExistence type="predicted"/>